<feature type="transmembrane region" description="Helical" evidence="1">
    <location>
        <begin position="12"/>
        <end position="32"/>
    </location>
</feature>
<dbReference type="Proteomes" id="UP001153620">
    <property type="component" value="Chromosome 2"/>
</dbReference>
<accession>A0A9N9S099</accession>
<reference evidence="2" key="1">
    <citation type="submission" date="2022-01" db="EMBL/GenBank/DDBJ databases">
        <authorList>
            <person name="King R."/>
        </authorList>
    </citation>
    <scope>NUCLEOTIDE SEQUENCE</scope>
</reference>
<sequence length="190" mass="22410">MIKKNSGCISTKTGCVIIGALYTFAGLSLLYFTLVLLPFTKFVKLAPDELTWYILFLIFVSLYYVWISIAGFLLIYGTFMRQHKKMFSLLLTLFSHSFMIMVCDIFYDYLDYIPINSECWRTHYYCRSQLQVFFQYNFTAIYIIGMFVVGLFAVCIIFEMKNIQNDQNDRNVRIYNEKALLDAEQYSNHV</sequence>
<keyword evidence="1" id="KW-1133">Transmembrane helix</keyword>
<dbReference type="EMBL" id="OU895878">
    <property type="protein sequence ID" value="CAG9805830.1"/>
    <property type="molecule type" value="Genomic_DNA"/>
</dbReference>
<evidence type="ECO:0000313" key="2">
    <source>
        <dbReference type="EMBL" id="CAG9805830.1"/>
    </source>
</evidence>
<protein>
    <submittedName>
        <fullName evidence="2">Uncharacterized protein</fullName>
    </submittedName>
</protein>
<feature type="transmembrane region" description="Helical" evidence="1">
    <location>
        <begin position="52"/>
        <end position="75"/>
    </location>
</feature>
<feature type="transmembrane region" description="Helical" evidence="1">
    <location>
        <begin position="87"/>
        <end position="107"/>
    </location>
</feature>
<organism evidence="2 3">
    <name type="scientific">Chironomus riparius</name>
    <dbReference type="NCBI Taxonomy" id="315576"/>
    <lineage>
        <taxon>Eukaryota</taxon>
        <taxon>Metazoa</taxon>
        <taxon>Ecdysozoa</taxon>
        <taxon>Arthropoda</taxon>
        <taxon>Hexapoda</taxon>
        <taxon>Insecta</taxon>
        <taxon>Pterygota</taxon>
        <taxon>Neoptera</taxon>
        <taxon>Endopterygota</taxon>
        <taxon>Diptera</taxon>
        <taxon>Nematocera</taxon>
        <taxon>Chironomoidea</taxon>
        <taxon>Chironomidae</taxon>
        <taxon>Chironominae</taxon>
        <taxon>Chironomus</taxon>
    </lineage>
</organism>
<evidence type="ECO:0000256" key="1">
    <source>
        <dbReference type="SAM" id="Phobius"/>
    </source>
</evidence>
<keyword evidence="3" id="KW-1185">Reference proteome</keyword>
<feature type="transmembrane region" description="Helical" evidence="1">
    <location>
        <begin position="140"/>
        <end position="158"/>
    </location>
</feature>
<keyword evidence="1" id="KW-0812">Transmembrane</keyword>
<name>A0A9N9S099_9DIPT</name>
<keyword evidence="1" id="KW-0472">Membrane</keyword>
<evidence type="ECO:0000313" key="3">
    <source>
        <dbReference type="Proteomes" id="UP001153620"/>
    </source>
</evidence>
<dbReference type="AlphaFoldDB" id="A0A9N9S099"/>
<gene>
    <name evidence="2" type="ORF">CHIRRI_LOCUS8698</name>
</gene>
<reference evidence="2" key="2">
    <citation type="submission" date="2022-10" db="EMBL/GenBank/DDBJ databases">
        <authorList>
            <consortium name="ENA_rothamsted_submissions"/>
            <consortium name="culmorum"/>
            <person name="King R."/>
        </authorList>
    </citation>
    <scope>NUCLEOTIDE SEQUENCE</scope>
</reference>
<proteinExistence type="predicted"/>